<dbReference type="SMART" id="SM00471">
    <property type="entry name" value="HDc"/>
    <property type="match status" value="1"/>
</dbReference>
<dbReference type="InterPro" id="IPR018062">
    <property type="entry name" value="HTH_AraC-typ_CS"/>
</dbReference>
<dbReference type="InterPro" id="IPR003607">
    <property type="entry name" value="HD/PDEase_dom"/>
</dbReference>
<evidence type="ECO:0000313" key="9">
    <source>
        <dbReference type="Proteomes" id="UP000623681"/>
    </source>
</evidence>
<dbReference type="InterPro" id="IPR006674">
    <property type="entry name" value="HD_domain"/>
</dbReference>
<dbReference type="Gene3D" id="1.10.10.60">
    <property type="entry name" value="Homeodomain-like"/>
    <property type="match status" value="2"/>
</dbReference>
<evidence type="ECO:0000259" key="7">
    <source>
        <dbReference type="PROSITE" id="PS51831"/>
    </source>
</evidence>
<dbReference type="PROSITE" id="PS01124">
    <property type="entry name" value="HTH_ARAC_FAMILY_2"/>
    <property type="match status" value="1"/>
</dbReference>
<keyword evidence="2" id="KW-0805">Transcription regulation</keyword>
<dbReference type="GO" id="GO:0005886">
    <property type="term" value="C:plasma membrane"/>
    <property type="evidence" value="ECO:0007669"/>
    <property type="project" value="TreeGrafter"/>
</dbReference>
<dbReference type="InterPro" id="IPR018060">
    <property type="entry name" value="HTH_AraC"/>
</dbReference>
<evidence type="ECO:0000256" key="3">
    <source>
        <dbReference type="ARBA" id="ARBA00023125"/>
    </source>
</evidence>
<dbReference type="AlphaFoldDB" id="A0A937K303"/>
<dbReference type="PANTHER" id="PTHR21262">
    <property type="entry name" value="GUANOSINE-3',5'-BIS DIPHOSPHATE 3'-PYROPHOSPHOHYDROLASE"/>
    <property type="match status" value="1"/>
</dbReference>
<dbReference type="GO" id="GO:0043565">
    <property type="term" value="F:sequence-specific DNA binding"/>
    <property type="evidence" value="ECO:0007669"/>
    <property type="project" value="InterPro"/>
</dbReference>
<reference evidence="8" key="1">
    <citation type="submission" date="2021-01" db="EMBL/GenBank/DDBJ databases">
        <title>Genome public.</title>
        <authorList>
            <person name="Liu C."/>
            <person name="Sun Q."/>
        </authorList>
    </citation>
    <scope>NUCLEOTIDE SEQUENCE</scope>
    <source>
        <strain evidence="8">YIM B02565</strain>
    </source>
</reference>
<evidence type="ECO:0000256" key="5">
    <source>
        <dbReference type="ARBA" id="ARBA00025704"/>
    </source>
</evidence>
<evidence type="ECO:0000256" key="4">
    <source>
        <dbReference type="ARBA" id="ARBA00023163"/>
    </source>
</evidence>
<evidence type="ECO:0000313" key="8">
    <source>
        <dbReference type="EMBL" id="MBL4931916.1"/>
    </source>
</evidence>
<sequence length="327" mass="37704">MKYKDLIFNSFKYIEKNIKEVLTVDIIAGAMGYSPYHFSRIFKAEVGVSLMEYVKERRLINASKDIFSGRRILDVSTEYGYETHSGFSKSFKKKFGFSPSIIHAIYLSIEFSETGGNNYMENSDEIENRTLEKANIFIKTTEDFIEPNVLYDKLINNVIKNKLFKDISRLDKAYNIALNAHDGQFRKSGEPYIVHPLSVAIILSEMGAEETTIIAGLLHDIIETDSSITLEDIEKSFSKEISDIICEVSKFMNFNIEEFLKNSTNKDEVILIKLADRLHNMRTIKYMEPERWTEKAKETLEIFSPLAAKLRISKIKAELDDLSLKYM</sequence>
<accession>A0A937K303</accession>
<keyword evidence="3" id="KW-0238">DNA-binding</keyword>
<dbReference type="GO" id="GO:0003700">
    <property type="term" value="F:DNA-binding transcription factor activity"/>
    <property type="evidence" value="ECO:0007669"/>
    <property type="project" value="InterPro"/>
</dbReference>
<dbReference type="Gene3D" id="1.10.3210.10">
    <property type="entry name" value="Hypothetical protein af1432"/>
    <property type="match status" value="1"/>
</dbReference>
<dbReference type="PROSITE" id="PS00041">
    <property type="entry name" value="HTH_ARAC_FAMILY_1"/>
    <property type="match status" value="1"/>
</dbReference>
<dbReference type="CDD" id="cd00077">
    <property type="entry name" value="HDc"/>
    <property type="match status" value="1"/>
</dbReference>
<dbReference type="SUPFAM" id="SSF46689">
    <property type="entry name" value="Homeodomain-like"/>
    <property type="match status" value="2"/>
</dbReference>
<dbReference type="SUPFAM" id="SSF109604">
    <property type="entry name" value="HD-domain/PDEase-like"/>
    <property type="match status" value="1"/>
</dbReference>
<protein>
    <submittedName>
        <fullName evidence="8">HD domain-containing protein</fullName>
    </submittedName>
</protein>
<keyword evidence="9" id="KW-1185">Reference proteome</keyword>
<feature type="domain" description="HD" evidence="7">
    <location>
        <begin position="192"/>
        <end position="281"/>
    </location>
</feature>
<comment type="similarity">
    <text evidence="1">Belongs to the RelA/SpoT family.</text>
</comment>
<dbReference type="Pfam" id="PF12833">
    <property type="entry name" value="HTH_18"/>
    <property type="match status" value="1"/>
</dbReference>
<feature type="domain" description="HTH araC/xylS-type" evidence="6">
    <location>
        <begin position="8"/>
        <end position="105"/>
    </location>
</feature>
<comment type="caution">
    <text evidence="8">The sequence shown here is derived from an EMBL/GenBank/DDBJ whole genome shotgun (WGS) entry which is preliminary data.</text>
</comment>
<organism evidence="8 9">
    <name type="scientific">Clostridium paridis</name>
    <dbReference type="NCBI Taxonomy" id="2803863"/>
    <lineage>
        <taxon>Bacteria</taxon>
        <taxon>Bacillati</taxon>
        <taxon>Bacillota</taxon>
        <taxon>Clostridia</taxon>
        <taxon>Eubacteriales</taxon>
        <taxon>Clostridiaceae</taxon>
        <taxon>Clostridium</taxon>
    </lineage>
</organism>
<dbReference type="InterPro" id="IPR009057">
    <property type="entry name" value="Homeodomain-like_sf"/>
</dbReference>
<dbReference type="SMART" id="SM00342">
    <property type="entry name" value="HTH_ARAC"/>
    <property type="match status" value="1"/>
</dbReference>
<dbReference type="Proteomes" id="UP000623681">
    <property type="component" value="Unassembled WGS sequence"/>
</dbReference>
<dbReference type="PROSITE" id="PS51831">
    <property type="entry name" value="HD"/>
    <property type="match status" value="1"/>
</dbReference>
<comment type="pathway">
    <text evidence="5">Purine metabolism.</text>
</comment>
<keyword evidence="4" id="KW-0804">Transcription</keyword>
<name>A0A937K303_9CLOT</name>
<dbReference type="Pfam" id="PF13328">
    <property type="entry name" value="HD_4"/>
    <property type="match status" value="1"/>
</dbReference>
<dbReference type="RefSeq" id="WP_202767297.1">
    <property type="nucleotide sequence ID" value="NZ_JAESWA010000022.1"/>
</dbReference>
<gene>
    <name evidence="8" type="ORF">JK634_08870</name>
</gene>
<evidence type="ECO:0000256" key="1">
    <source>
        <dbReference type="ARBA" id="ARBA00007476"/>
    </source>
</evidence>
<proteinExistence type="inferred from homology"/>
<evidence type="ECO:0000259" key="6">
    <source>
        <dbReference type="PROSITE" id="PS01124"/>
    </source>
</evidence>
<dbReference type="EMBL" id="JAESWA010000022">
    <property type="protein sequence ID" value="MBL4931916.1"/>
    <property type="molecule type" value="Genomic_DNA"/>
</dbReference>
<evidence type="ECO:0000256" key="2">
    <source>
        <dbReference type="ARBA" id="ARBA00023015"/>
    </source>
</evidence>
<dbReference type="FunFam" id="1.10.3210.10:FF:000001">
    <property type="entry name" value="GTP pyrophosphokinase RelA"/>
    <property type="match status" value="1"/>
</dbReference>
<dbReference type="PANTHER" id="PTHR21262:SF31">
    <property type="entry name" value="GTP PYROPHOSPHOKINASE"/>
    <property type="match status" value="1"/>
</dbReference>